<dbReference type="SMART" id="SM00214">
    <property type="entry name" value="VWC"/>
    <property type="match status" value="1"/>
</dbReference>
<dbReference type="InterPro" id="IPR052624">
    <property type="entry name" value="CRIM1"/>
</dbReference>
<evidence type="ECO:0000313" key="3">
    <source>
        <dbReference type="EMBL" id="GLD52950.1"/>
    </source>
</evidence>
<dbReference type="PROSITE" id="PS50184">
    <property type="entry name" value="VWFC_2"/>
    <property type="match status" value="1"/>
</dbReference>
<organism evidence="3 4">
    <name type="scientific">Lates japonicus</name>
    <name type="common">Japanese lates</name>
    <dbReference type="NCBI Taxonomy" id="270547"/>
    <lineage>
        <taxon>Eukaryota</taxon>
        <taxon>Metazoa</taxon>
        <taxon>Chordata</taxon>
        <taxon>Craniata</taxon>
        <taxon>Vertebrata</taxon>
        <taxon>Euteleostomi</taxon>
        <taxon>Actinopterygii</taxon>
        <taxon>Neopterygii</taxon>
        <taxon>Teleostei</taxon>
        <taxon>Neoteleostei</taxon>
        <taxon>Acanthomorphata</taxon>
        <taxon>Carangaria</taxon>
        <taxon>Carangaria incertae sedis</taxon>
        <taxon>Centropomidae</taxon>
        <taxon>Lates</taxon>
    </lineage>
</organism>
<dbReference type="Pfam" id="PF00093">
    <property type="entry name" value="VWC"/>
    <property type="match status" value="1"/>
</dbReference>
<feature type="compositionally biased region" description="Basic and acidic residues" evidence="1">
    <location>
        <begin position="114"/>
        <end position="124"/>
    </location>
</feature>
<dbReference type="GO" id="GO:0005581">
    <property type="term" value="C:collagen trimer"/>
    <property type="evidence" value="ECO:0007669"/>
    <property type="project" value="UniProtKB-KW"/>
</dbReference>
<proteinExistence type="predicted"/>
<dbReference type="PANTHER" id="PTHR46439">
    <property type="entry name" value="CYSTEINE-RICH MOTOR NEURON 1 PROTEIN"/>
    <property type="match status" value="1"/>
</dbReference>
<feature type="domain" description="VWFC" evidence="2">
    <location>
        <begin position="10"/>
        <end position="68"/>
    </location>
</feature>
<dbReference type="PROSITE" id="PS01208">
    <property type="entry name" value="VWFC_1"/>
    <property type="match status" value="1"/>
</dbReference>
<dbReference type="SUPFAM" id="SSF57603">
    <property type="entry name" value="FnI-like domain"/>
    <property type="match status" value="1"/>
</dbReference>
<keyword evidence="4" id="KW-1185">Reference proteome</keyword>
<dbReference type="PANTHER" id="PTHR46439:SF1">
    <property type="entry name" value="CYSTEINE-RICH MOTOR NEURON 1 PROTEIN"/>
    <property type="match status" value="1"/>
</dbReference>
<sequence>MVSHTEEDAFSCIQDGQRYSDKDVWKPEPCRICVCDTGTVLCDEIVCEELKDCPKPEIPFGECCPICAADTSTPIGVPGAKGQKGEPGDITDVVGPRGPPGPMGPPGEQGPRGARGEKGEKDPMDPGLGGSKCPMTNRGGRPLQTWELTELAAQMAGGFDGMVGGRIDGCDARTNGPMGPRGPPIPLEHLGPMGPRGPLDLLENLEMM</sequence>
<reference evidence="3" key="1">
    <citation type="submission" date="2022-08" db="EMBL/GenBank/DDBJ databases">
        <title>Genome sequencing of akame (Lates japonicus).</title>
        <authorList>
            <person name="Hashiguchi Y."/>
            <person name="Takahashi H."/>
        </authorList>
    </citation>
    <scope>NUCLEOTIDE SEQUENCE</scope>
    <source>
        <strain evidence="3">Kochi</strain>
    </source>
</reference>
<dbReference type="AlphaFoldDB" id="A0AAD3R2U2"/>
<comment type="caution">
    <text evidence="3">The sequence shown here is derived from an EMBL/GenBank/DDBJ whole genome shotgun (WGS) entry which is preliminary data.</text>
</comment>
<dbReference type="Proteomes" id="UP001279410">
    <property type="component" value="Unassembled WGS sequence"/>
</dbReference>
<name>A0AAD3R2U2_LATJO</name>
<keyword evidence="3" id="KW-0176">Collagen</keyword>
<evidence type="ECO:0000259" key="2">
    <source>
        <dbReference type="PROSITE" id="PS50184"/>
    </source>
</evidence>
<dbReference type="Gene3D" id="2.10.70.10">
    <property type="entry name" value="Complement Module, domain 1"/>
    <property type="match status" value="1"/>
</dbReference>
<dbReference type="GO" id="GO:0005886">
    <property type="term" value="C:plasma membrane"/>
    <property type="evidence" value="ECO:0007669"/>
    <property type="project" value="TreeGrafter"/>
</dbReference>
<dbReference type="FunFam" id="2.10.70.10:FF:000013">
    <property type="entry name" value="Collagen, type I, alpha 1"/>
    <property type="match status" value="1"/>
</dbReference>
<feature type="region of interest" description="Disordered" evidence="1">
    <location>
        <begin position="78"/>
        <end position="137"/>
    </location>
</feature>
<accession>A0AAD3R2U2</accession>
<dbReference type="InterPro" id="IPR001007">
    <property type="entry name" value="VWF_dom"/>
</dbReference>
<protein>
    <submittedName>
        <fullName evidence="3">Collagen alpha-1(II) chain</fullName>
    </submittedName>
</protein>
<gene>
    <name evidence="3" type="ORF">AKAME5_002828600</name>
</gene>
<evidence type="ECO:0000256" key="1">
    <source>
        <dbReference type="SAM" id="MobiDB-lite"/>
    </source>
</evidence>
<dbReference type="EMBL" id="BRZM01003868">
    <property type="protein sequence ID" value="GLD52950.1"/>
    <property type="molecule type" value="Genomic_DNA"/>
</dbReference>
<evidence type="ECO:0000313" key="4">
    <source>
        <dbReference type="Proteomes" id="UP001279410"/>
    </source>
</evidence>